<comment type="caution">
    <text evidence="3">The sequence shown here is derived from an EMBL/GenBank/DDBJ whole genome shotgun (WGS) entry which is preliminary data.</text>
</comment>
<sequence length="237" mass="26465">MSQKLLGAVWLIFCSFGAFAQSRDTVIRGKVDTVINAPKKATEAAPEKFYPKIRKEKIYNPDTTHIPSLAVKRSLIIPGWGQLYNKKGAWWKIPAIYGGLGALGYNIVTSQQGYKKFLAFYRIKNLGRTPIATDAEYASYIKYKDEYTIYSGQSLQYFQEGVSTYQRNFQISILGVIAVWGIQAVEAYVEAKFISSFSVDTDLAMKIGPSFINQPVYAMAGSANAYIPGLKITFTLK</sequence>
<dbReference type="Pfam" id="PF18935">
    <property type="entry name" value="DUF5683"/>
    <property type="match status" value="1"/>
</dbReference>
<name>A0A926NK64_9SPHI</name>
<feature type="domain" description="DUF5683" evidence="2">
    <location>
        <begin position="65"/>
        <end position="234"/>
    </location>
</feature>
<keyword evidence="4" id="KW-1185">Reference proteome</keyword>
<proteinExistence type="predicted"/>
<evidence type="ECO:0000256" key="1">
    <source>
        <dbReference type="SAM" id="SignalP"/>
    </source>
</evidence>
<evidence type="ECO:0000313" key="3">
    <source>
        <dbReference type="EMBL" id="MBD1392736.1"/>
    </source>
</evidence>
<gene>
    <name evidence="3" type="ORF">IDJ76_06480</name>
</gene>
<reference evidence="3" key="1">
    <citation type="submission" date="2020-09" db="EMBL/GenBank/DDBJ databases">
        <title>Novel species of Mucilaginibacter isolated from a glacier on the Tibetan Plateau.</title>
        <authorList>
            <person name="Liu Q."/>
            <person name="Xin Y.-H."/>
        </authorList>
    </citation>
    <scope>NUCLEOTIDE SEQUENCE</scope>
    <source>
        <strain evidence="3">ZB1P21</strain>
    </source>
</reference>
<dbReference type="InterPro" id="IPR043738">
    <property type="entry name" value="DUF5683"/>
</dbReference>
<dbReference type="Proteomes" id="UP000619078">
    <property type="component" value="Unassembled WGS sequence"/>
</dbReference>
<feature type="signal peptide" evidence="1">
    <location>
        <begin position="1"/>
        <end position="20"/>
    </location>
</feature>
<feature type="chain" id="PRO_5038126196" description="DUF5683 domain-containing protein" evidence="1">
    <location>
        <begin position="21"/>
        <end position="237"/>
    </location>
</feature>
<keyword evidence="1" id="KW-0732">Signal</keyword>
<dbReference type="AlphaFoldDB" id="A0A926NK64"/>
<evidence type="ECO:0000259" key="2">
    <source>
        <dbReference type="Pfam" id="PF18935"/>
    </source>
</evidence>
<evidence type="ECO:0000313" key="4">
    <source>
        <dbReference type="Proteomes" id="UP000619078"/>
    </source>
</evidence>
<dbReference type="EMBL" id="JACWMX010000002">
    <property type="protein sequence ID" value="MBD1392736.1"/>
    <property type="molecule type" value="Genomic_DNA"/>
</dbReference>
<organism evidence="3 4">
    <name type="scientific">Mucilaginibacter glaciei</name>
    <dbReference type="NCBI Taxonomy" id="2772109"/>
    <lineage>
        <taxon>Bacteria</taxon>
        <taxon>Pseudomonadati</taxon>
        <taxon>Bacteroidota</taxon>
        <taxon>Sphingobacteriia</taxon>
        <taxon>Sphingobacteriales</taxon>
        <taxon>Sphingobacteriaceae</taxon>
        <taxon>Mucilaginibacter</taxon>
    </lineage>
</organism>
<dbReference type="RefSeq" id="WP_191161943.1">
    <property type="nucleotide sequence ID" value="NZ_JACWMX010000002.1"/>
</dbReference>
<accession>A0A926NK64</accession>
<protein>
    <recommendedName>
        <fullName evidence="2">DUF5683 domain-containing protein</fullName>
    </recommendedName>
</protein>